<feature type="domain" description="HTH lacI-type" evidence="5">
    <location>
        <begin position="11"/>
        <end position="67"/>
    </location>
</feature>
<sequence length="353" mass="36899">MAASHGPGSRVTQAEVARAAGVSVGAVSQVLNDSPTSRISEEVRERILAAASALGYRPNMVARTLRTSESRTYGFVSDTVTITRFASGILRGALDAAHESGYLLLIAETAGDAARETEAVQALLDRGVDGIVFTAVKSRYSGTLGMGLSVPCVNVNIADADAPSILPDELAGGRLAVRALAEAGHRHGIALVGHDFRSDIDTGIALTGRRRLDGIAAEMASVGIDFLDQQACGDWQTDEGYAAAHRMISNRGVTALLCLNDRLAFGAYQALAEAGLRIPDDVSVMSFDDEELAASLRPGLTTVAIPHETMGALAIEMLRTPGPAESDVLVPMSLHERVSVTAPAPHRAGATPH</sequence>
<dbReference type="SUPFAM" id="SSF47413">
    <property type="entry name" value="lambda repressor-like DNA-binding domains"/>
    <property type="match status" value="1"/>
</dbReference>
<dbReference type="Proteomes" id="UP001595955">
    <property type="component" value="Unassembled WGS sequence"/>
</dbReference>
<dbReference type="GO" id="GO:0003677">
    <property type="term" value="F:DNA binding"/>
    <property type="evidence" value="ECO:0007669"/>
    <property type="project" value="UniProtKB-KW"/>
</dbReference>
<evidence type="ECO:0000313" key="7">
    <source>
        <dbReference type="Proteomes" id="UP001595955"/>
    </source>
</evidence>
<dbReference type="InterPro" id="IPR000843">
    <property type="entry name" value="HTH_LacI"/>
</dbReference>
<proteinExistence type="predicted"/>
<protein>
    <submittedName>
        <fullName evidence="6">LacI family DNA-binding transcriptional regulator</fullName>
    </submittedName>
</protein>
<dbReference type="InterPro" id="IPR046335">
    <property type="entry name" value="LacI/GalR-like_sensor"/>
</dbReference>
<keyword evidence="2" id="KW-0805">Transcription regulation</keyword>
<keyword evidence="7" id="KW-1185">Reference proteome</keyword>
<reference evidence="7" key="1">
    <citation type="journal article" date="2019" name="Int. J. Syst. Evol. Microbiol.">
        <title>The Global Catalogue of Microorganisms (GCM) 10K type strain sequencing project: providing services to taxonomists for standard genome sequencing and annotation.</title>
        <authorList>
            <consortium name="The Broad Institute Genomics Platform"/>
            <consortium name="The Broad Institute Genome Sequencing Center for Infectious Disease"/>
            <person name="Wu L."/>
            <person name="Ma J."/>
        </authorList>
    </citation>
    <scope>NUCLEOTIDE SEQUENCE [LARGE SCALE GENOMIC DNA]</scope>
    <source>
        <strain evidence="7">JCM 3369</strain>
    </source>
</reference>
<keyword evidence="1" id="KW-0678">Repressor</keyword>
<evidence type="ECO:0000259" key="5">
    <source>
        <dbReference type="PROSITE" id="PS50932"/>
    </source>
</evidence>
<dbReference type="Gene3D" id="1.10.260.40">
    <property type="entry name" value="lambda repressor-like DNA-binding domains"/>
    <property type="match status" value="1"/>
</dbReference>
<dbReference type="Gene3D" id="3.40.50.2300">
    <property type="match status" value="2"/>
</dbReference>
<dbReference type="InterPro" id="IPR028082">
    <property type="entry name" value="Peripla_BP_I"/>
</dbReference>
<name>A0ABV9DBH9_9MICO</name>
<dbReference type="Pfam" id="PF13377">
    <property type="entry name" value="Peripla_BP_3"/>
    <property type="match status" value="1"/>
</dbReference>
<keyword evidence="3 6" id="KW-0238">DNA-binding</keyword>
<evidence type="ECO:0000256" key="3">
    <source>
        <dbReference type="ARBA" id="ARBA00023125"/>
    </source>
</evidence>
<dbReference type="InterPro" id="IPR010982">
    <property type="entry name" value="Lambda_DNA-bd_dom_sf"/>
</dbReference>
<dbReference type="CDD" id="cd01392">
    <property type="entry name" value="HTH_LacI"/>
    <property type="match status" value="1"/>
</dbReference>
<dbReference type="PROSITE" id="PS50932">
    <property type="entry name" value="HTH_LACI_2"/>
    <property type="match status" value="1"/>
</dbReference>
<gene>
    <name evidence="6" type="ORF">ACFO3F_12770</name>
</gene>
<dbReference type="CDD" id="cd06288">
    <property type="entry name" value="PBP1_sucrose_transcription_regulator"/>
    <property type="match status" value="1"/>
</dbReference>
<dbReference type="RefSeq" id="WP_122824577.1">
    <property type="nucleotide sequence ID" value="NZ_CP033325.1"/>
</dbReference>
<accession>A0ABV9DBH9</accession>
<dbReference type="SUPFAM" id="SSF53822">
    <property type="entry name" value="Periplasmic binding protein-like I"/>
    <property type="match status" value="1"/>
</dbReference>
<dbReference type="PANTHER" id="PTHR30146">
    <property type="entry name" value="LACI-RELATED TRANSCRIPTIONAL REPRESSOR"/>
    <property type="match status" value="1"/>
</dbReference>
<organism evidence="6 7">
    <name type="scientific">Georgenia faecalis</name>
    <dbReference type="NCBI Taxonomy" id="2483799"/>
    <lineage>
        <taxon>Bacteria</taxon>
        <taxon>Bacillati</taxon>
        <taxon>Actinomycetota</taxon>
        <taxon>Actinomycetes</taxon>
        <taxon>Micrococcales</taxon>
        <taxon>Bogoriellaceae</taxon>
        <taxon>Georgenia</taxon>
    </lineage>
</organism>
<keyword evidence="4" id="KW-0804">Transcription</keyword>
<evidence type="ECO:0000256" key="1">
    <source>
        <dbReference type="ARBA" id="ARBA00022491"/>
    </source>
</evidence>
<evidence type="ECO:0000313" key="6">
    <source>
        <dbReference type="EMBL" id="MFC4556124.1"/>
    </source>
</evidence>
<dbReference type="EMBL" id="JBHSGF010000009">
    <property type="protein sequence ID" value="MFC4556124.1"/>
    <property type="molecule type" value="Genomic_DNA"/>
</dbReference>
<dbReference type="Pfam" id="PF00356">
    <property type="entry name" value="LacI"/>
    <property type="match status" value="1"/>
</dbReference>
<dbReference type="PANTHER" id="PTHR30146:SF148">
    <property type="entry name" value="HTH-TYPE TRANSCRIPTIONAL REPRESSOR PURR-RELATED"/>
    <property type="match status" value="1"/>
</dbReference>
<evidence type="ECO:0000256" key="4">
    <source>
        <dbReference type="ARBA" id="ARBA00023163"/>
    </source>
</evidence>
<dbReference type="SMART" id="SM00354">
    <property type="entry name" value="HTH_LACI"/>
    <property type="match status" value="1"/>
</dbReference>
<comment type="caution">
    <text evidence="6">The sequence shown here is derived from an EMBL/GenBank/DDBJ whole genome shotgun (WGS) entry which is preliminary data.</text>
</comment>
<evidence type="ECO:0000256" key="2">
    <source>
        <dbReference type="ARBA" id="ARBA00023015"/>
    </source>
</evidence>